<proteinExistence type="predicted"/>
<organism evidence="1 2">
    <name type="scientific">Racocetra persica</name>
    <dbReference type="NCBI Taxonomy" id="160502"/>
    <lineage>
        <taxon>Eukaryota</taxon>
        <taxon>Fungi</taxon>
        <taxon>Fungi incertae sedis</taxon>
        <taxon>Mucoromycota</taxon>
        <taxon>Glomeromycotina</taxon>
        <taxon>Glomeromycetes</taxon>
        <taxon>Diversisporales</taxon>
        <taxon>Gigasporaceae</taxon>
        <taxon>Racocetra</taxon>
    </lineage>
</organism>
<feature type="non-terminal residue" evidence="1">
    <location>
        <position position="1"/>
    </location>
</feature>
<evidence type="ECO:0000313" key="2">
    <source>
        <dbReference type="Proteomes" id="UP000789920"/>
    </source>
</evidence>
<dbReference type="EMBL" id="CAJVQC010007468">
    <property type="protein sequence ID" value="CAG8579699.1"/>
    <property type="molecule type" value="Genomic_DNA"/>
</dbReference>
<evidence type="ECO:0000313" key="1">
    <source>
        <dbReference type="EMBL" id="CAG8579699.1"/>
    </source>
</evidence>
<protein>
    <submittedName>
        <fullName evidence="1">29687_t:CDS:1</fullName>
    </submittedName>
</protein>
<gene>
    <name evidence="1" type="ORF">RPERSI_LOCUS5091</name>
</gene>
<sequence length="67" mass="7609">CWQHDSDSRPDMQQVFLDLKNSITNNKQAIDRIAQDSSVLEAHGSTQLVDQSNLSMFISDSTQRILM</sequence>
<accession>A0ACA9MCV9</accession>
<name>A0ACA9MCV9_9GLOM</name>
<comment type="caution">
    <text evidence="1">The sequence shown here is derived from an EMBL/GenBank/DDBJ whole genome shotgun (WGS) entry which is preliminary data.</text>
</comment>
<dbReference type="Proteomes" id="UP000789920">
    <property type="component" value="Unassembled WGS sequence"/>
</dbReference>
<keyword evidence="2" id="KW-1185">Reference proteome</keyword>
<reference evidence="1" key="1">
    <citation type="submission" date="2021-06" db="EMBL/GenBank/DDBJ databases">
        <authorList>
            <person name="Kallberg Y."/>
            <person name="Tangrot J."/>
            <person name="Rosling A."/>
        </authorList>
    </citation>
    <scope>NUCLEOTIDE SEQUENCE</scope>
    <source>
        <strain evidence="1">MA461A</strain>
    </source>
</reference>